<dbReference type="Proteomes" id="UP000516437">
    <property type="component" value="Chromosome 3"/>
</dbReference>
<protein>
    <submittedName>
        <fullName evidence="2">Uncharacterized protein</fullName>
    </submittedName>
</protein>
<comment type="caution">
    <text evidence="2">The sequence shown here is derived from an EMBL/GenBank/DDBJ whole genome shotgun (WGS) entry which is preliminary data.</text>
</comment>
<feature type="region of interest" description="Disordered" evidence="1">
    <location>
        <begin position="1"/>
        <end position="51"/>
    </location>
</feature>
<keyword evidence="3" id="KW-1185">Reference proteome</keyword>
<accession>A0A6A1VYH7</accession>
<name>A0A6A1VYH7_9ROSI</name>
<evidence type="ECO:0000256" key="1">
    <source>
        <dbReference type="SAM" id="MobiDB-lite"/>
    </source>
</evidence>
<reference evidence="2 3" key="1">
    <citation type="journal article" date="2019" name="Plant Biotechnol. J.">
        <title>The red bayberry genome and genetic basis of sex determination.</title>
        <authorList>
            <person name="Jia H.M."/>
            <person name="Jia H.J."/>
            <person name="Cai Q.L."/>
            <person name="Wang Y."/>
            <person name="Zhao H.B."/>
            <person name="Yang W.F."/>
            <person name="Wang G.Y."/>
            <person name="Li Y.H."/>
            <person name="Zhan D.L."/>
            <person name="Shen Y.T."/>
            <person name="Niu Q.F."/>
            <person name="Chang L."/>
            <person name="Qiu J."/>
            <person name="Zhao L."/>
            <person name="Xie H.B."/>
            <person name="Fu W.Y."/>
            <person name="Jin J."/>
            <person name="Li X.W."/>
            <person name="Jiao Y."/>
            <person name="Zhou C.C."/>
            <person name="Tu T."/>
            <person name="Chai C.Y."/>
            <person name="Gao J.L."/>
            <person name="Fan L.J."/>
            <person name="van de Weg E."/>
            <person name="Wang J.Y."/>
            <person name="Gao Z.S."/>
        </authorList>
    </citation>
    <scope>NUCLEOTIDE SEQUENCE [LARGE SCALE GENOMIC DNA]</scope>
    <source>
        <tissue evidence="2">Leaves</tissue>
    </source>
</reference>
<sequence length="400" mass="44489">MAPFRSGASSPTVTFQKPPMAPIHALKPDPLPSQSDIHKQSRHSTKMAGSGSSFANNAVSVSQEEFKMFHTIDRTLFTRLVFNLGRDPAEATQVMALWLWLEMVGEEIDMVYSKLLSLPDPLLNALVEESVMALACIESDKFPFASDSAENIPLIQNLTKTVTSLRFFYDNRLGIVRGVTKIINEVCIRAFEDILKLAQGSDANTSNIGGDLGQVGDGLQNFNLVNTYMPMMDPSSPFWYHNSGVQVHPSHMGALQYSPADIVVGRPPEISMGFDPYDLSLQRNILNNEISEVLNRMKLSVDEEVKEKEQEVPPDDRTIFLTFSKGKFGDLVEAIYMQEVPPEEQPLYARLVVRSASSIAEVLEGKSRAKLSINGKHVWVRKYVRKKPKSSPPASEAKKS</sequence>
<evidence type="ECO:0000313" key="3">
    <source>
        <dbReference type="Proteomes" id="UP000516437"/>
    </source>
</evidence>
<dbReference type="PANTHER" id="PTHR33527">
    <property type="entry name" value="OS07G0274300 PROTEIN"/>
    <property type="match status" value="1"/>
</dbReference>
<evidence type="ECO:0000313" key="2">
    <source>
        <dbReference type="EMBL" id="KAB1218034.1"/>
    </source>
</evidence>
<organism evidence="2 3">
    <name type="scientific">Morella rubra</name>
    <name type="common">Chinese bayberry</name>
    <dbReference type="NCBI Taxonomy" id="262757"/>
    <lineage>
        <taxon>Eukaryota</taxon>
        <taxon>Viridiplantae</taxon>
        <taxon>Streptophyta</taxon>
        <taxon>Embryophyta</taxon>
        <taxon>Tracheophyta</taxon>
        <taxon>Spermatophyta</taxon>
        <taxon>Magnoliopsida</taxon>
        <taxon>eudicotyledons</taxon>
        <taxon>Gunneridae</taxon>
        <taxon>Pentapetalae</taxon>
        <taxon>rosids</taxon>
        <taxon>fabids</taxon>
        <taxon>Fagales</taxon>
        <taxon>Myricaceae</taxon>
        <taxon>Morella</taxon>
    </lineage>
</organism>
<proteinExistence type="predicted"/>
<gene>
    <name evidence="2" type="ORF">CJ030_MR3G014556</name>
</gene>
<dbReference type="EMBL" id="RXIC02000021">
    <property type="protein sequence ID" value="KAB1218034.1"/>
    <property type="molecule type" value="Genomic_DNA"/>
</dbReference>
<dbReference type="AlphaFoldDB" id="A0A6A1VYH7"/>
<dbReference type="OrthoDB" id="1882251at2759"/>
<dbReference type="PANTHER" id="PTHR33527:SF28">
    <property type="entry name" value="GB|AAD43168.1"/>
    <property type="match status" value="1"/>
</dbReference>